<feature type="non-terminal residue" evidence="1">
    <location>
        <position position="1"/>
    </location>
</feature>
<protein>
    <submittedName>
        <fullName evidence="1">Uncharacterized protein</fullName>
    </submittedName>
</protein>
<evidence type="ECO:0000313" key="2">
    <source>
        <dbReference type="Proteomes" id="UP000768646"/>
    </source>
</evidence>
<gene>
    <name evidence="1" type="ORF">PORY_002063</name>
</gene>
<name>A0ACB7CB18_9ASCO</name>
<accession>A0ACB7CB18</accession>
<dbReference type="Proteomes" id="UP000768646">
    <property type="component" value="Unassembled WGS sequence"/>
</dbReference>
<keyword evidence="2" id="KW-1185">Reference proteome</keyword>
<comment type="caution">
    <text evidence="1">The sequence shown here is derived from an EMBL/GenBank/DDBJ whole genome shotgun (WGS) entry which is preliminary data.</text>
</comment>
<proteinExistence type="predicted"/>
<organism evidence="1 2">
    <name type="scientific">Pneumocystis oryctolagi</name>
    <dbReference type="NCBI Taxonomy" id="42067"/>
    <lineage>
        <taxon>Eukaryota</taxon>
        <taxon>Fungi</taxon>
        <taxon>Dikarya</taxon>
        <taxon>Ascomycota</taxon>
        <taxon>Taphrinomycotina</taxon>
        <taxon>Pneumocystomycetes</taxon>
        <taxon>Pneumocystaceae</taxon>
        <taxon>Pneumocystis</taxon>
    </lineage>
</organism>
<evidence type="ECO:0000313" key="1">
    <source>
        <dbReference type="EMBL" id="KAG4304670.1"/>
    </source>
</evidence>
<reference evidence="1 2" key="1">
    <citation type="journal article" date="2021" name="Commun. Biol.">
        <title>Genomic insights into the host specific adaptation of the Pneumocystis genus.</title>
        <authorList>
            <person name="Cisse O.H."/>
            <person name="Ma L."/>
            <person name="Dekker J.P."/>
            <person name="Khil P.P."/>
            <person name="Youn J.-H."/>
            <person name="Brenchley J.M."/>
            <person name="Blair R."/>
            <person name="Pahar B."/>
            <person name="Chabe M."/>
            <person name="Van Rompay K.K.A."/>
            <person name="Keesler R."/>
            <person name="Sukura A."/>
            <person name="Hirsch V."/>
            <person name="Kutty G."/>
            <person name="Liu Y."/>
            <person name="Peng L."/>
            <person name="Chen J."/>
            <person name="Song J."/>
            <person name="Weissenbacher-Lang C."/>
            <person name="Xu J."/>
            <person name="Upham N.S."/>
            <person name="Stajich J.E."/>
            <person name="Cuomo C.A."/>
            <person name="Cushion M.T."/>
            <person name="Kovacs J.A."/>
        </authorList>
    </citation>
    <scope>NUCLEOTIDE SEQUENCE [LARGE SCALE GENOMIC DNA]</scope>
    <source>
        <strain evidence="1 2">RABM</strain>
    </source>
</reference>
<sequence>IKLNINEIQKLVSKKIIKNLMAYEIDKQLNNLLNNPKLFLKPSDKLHSTILFQVKKLLDPVIKQSNVFEELYIDKLDSSQIFEEIRLITDELIEKLSKELNFTLENQINFQIQTKYEKENNKRKNDHSLGFVSKNRSNENINLDIYKTDLPLIDNCILNSKEITKNKDFKPNNLFTVNNLNGETDLEEINKLTDEKESLEKTHSFLNLNDIEMDEEYTIQGIENTNEIRYADFFLPSKKKSKHEKLSNVEKITDENSEDNNDFEGSDYSEKIQENIMFNVRQDLFQNNTNKIIENHKMNKSEYMKTCEILSKEIKGFEEENVLKKDWKLMGEVKAKDRSINSLLEEDIEFERATKSVPITTKKSILDLEEMIKKRIIDSNFDEVQKIYPKEKKTFYSSKLLEINDKKNEKSLAEIYEDEYVEKVHNGYMEKKDKITEEHNEIKELFEKAVKKLDSLSNLYYKPKPAKPSLNIISNVSTVIMEETQPSSLSVSTMLAPHEIYVTGSEKNNKEIFKRSGIVIAKEEMTTQEKRKTRKQLISKKKSHKLLLNRANKLNKEIVKTLKKGNVKITQINNKTKNISTQLGSVADRISENEIEENIPIINKLTALSIKRQRELLPIYHYKNALLYLIEKTPVTIVIGETGSGKTTQLPQYLKEVGWADNGNIIACAQPRRIAAVTVAMRVAEEIGCLLGDEVGYSIRFEDVTSPGKTKIKYMTDGMLIRETLIDPLLSQYSVIMLDEVHERSIYTDILLGILKRIQKKRTELKIIISSATLNAEEFLFYFNKNNNDIAKIISIEGRMYPVDILYLNEPTSNYVEKSIETEKDGDILVFLTGKEEIDICISGIIERSNKSLSNSDRKILALPLYSGLSSEKQIEIFAPPPRGVRKVIVSTNISETSVTVDGIVYVIDSGFVKLRVFNTYTNFESLVITPISKASALQRAGRAGRTQPGKCFRLYDNTSFHNLRETNIPEIQRSDLTGLILQLKALGIDNITKFDYITNPPLEMMIYSLELLFSLNSLDKYGKLTTPLGIRMAEFPVDPKMAKTLLMSNEFGCGEQILTIAAMVSVQNVFLSQDKKSFETIKKKFSVEEGDHITLMNIFHAFVTKGEKSSKWCHEHFLNFKALSRAVSIRAQLRRYLERFKIPIKSADPKNGTDNIRKCLISGYFSHAAKMQPDGSFRLVKGDTILYVHPNSMMFNRKADWVIFNEVLETGKKVFMRDITTIKKEWLLELAPHYYTIKESQNN</sequence>
<dbReference type="EMBL" id="JABTEG010000007">
    <property type="protein sequence ID" value="KAG4304670.1"/>
    <property type="molecule type" value="Genomic_DNA"/>
</dbReference>